<accession>A0AAU8IX87</accession>
<feature type="transmembrane region" description="Helical" evidence="1">
    <location>
        <begin position="12"/>
        <end position="30"/>
    </location>
</feature>
<dbReference type="KEGG" id="stac:ABII15_26195"/>
<organism evidence="2">
    <name type="scientific">Streptomyces tabacisoli</name>
    <dbReference type="NCBI Taxonomy" id="3156398"/>
    <lineage>
        <taxon>Bacteria</taxon>
        <taxon>Bacillati</taxon>
        <taxon>Actinomycetota</taxon>
        <taxon>Actinomycetes</taxon>
        <taxon>Kitasatosporales</taxon>
        <taxon>Streptomycetaceae</taxon>
        <taxon>Streptomyces</taxon>
    </lineage>
</organism>
<keyword evidence="1" id="KW-0812">Transmembrane</keyword>
<feature type="transmembrane region" description="Helical" evidence="1">
    <location>
        <begin position="96"/>
        <end position="115"/>
    </location>
</feature>
<reference evidence="2" key="1">
    <citation type="submission" date="2024-06" db="EMBL/GenBank/DDBJ databases">
        <title>Streptomyces sp. strain HUAS MG91 genome sequences.</title>
        <authorList>
            <person name="Mo P."/>
        </authorList>
    </citation>
    <scope>NUCLEOTIDE SEQUENCE</scope>
    <source>
        <strain evidence="2">HUAS MG91</strain>
    </source>
</reference>
<feature type="transmembrane region" description="Helical" evidence="1">
    <location>
        <begin position="36"/>
        <end position="58"/>
    </location>
</feature>
<dbReference type="AlphaFoldDB" id="A0AAU8IX87"/>
<sequence length="149" mass="15657">MPSNDARTLLQALVPTAIAGVIAAVISGVLAGGKGVIGAVVGTLLVIAFMGIGQIVLYRTAKSLPQLFQAMGMMLYVAQLLLLLIFVAVFKNTTLFNPRAFAATLVAVTVVWMGFQARAHLKAKVFYVDPDTTNGSDKSENPEKTGSSS</sequence>
<evidence type="ECO:0000256" key="1">
    <source>
        <dbReference type="SAM" id="Phobius"/>
    </source>
</evidence>
<feature type="transmembrane region" description="Helical" evidence="1">
    <location>
        <begin position="70"/>
        <end position="90"/>
    </location>
</feature>
<evidence type="ECO:0000313" key="2">
    <source>
        <dbReference type="EMBL" id="XCJ73236.1"/>
    </source>
</evidence>
<keyword evidence="1" id="KW-1133">Transmembrane helix</keyword>
<dbReference type="RefSeq" id="WP_353944728.1">
    <property type="nucleotide sequence ID" value="NZ_CP159534.1"/>
</dbReference>
<evidence type="ECO:0008006" key="3">
    <source>
        <dbReference type="Google" id="ProtNLM"/>
    </source>
</evidence>
<proteinExistence type="predicted"/>
<protein>
    <recommendedName>
        <fullName evidence="3">ATP synthase I</fullName>
    </recommendedName>
</protein>
<name>A0AAU8IX87_9ACTN</name>
<keyword evidence="1" id="KW-0472">Membrane</keyword>
<gene>
    <name evidence="2" type="ORF">ABII15_26195</name>
</gene>
<dbReference type="EMBL" id="CP159534">
    <property type="protein sequence ID" value="XCJ73236.1"/>
    <property type="molecule type" value="Genomic_DNA"/>
</dbReference>